<proteinExistence type="predicted"/>
<organism evidence="1 2">
    <name type="scientific">Eleusine coracana subsp. coracana</name>
    <dbReference type="NCBI Taxonomy" id="191504"/>
    <lineage>
        <taxon>Eukaryota</taxon>
        <taxon>Viridiplantae</taxon>
        <taxon>Streptophyta</taxon>
        <taxon>Embryophyta</taxon>
        <taxon>Tracheophyta</taxon>
        <taxon>Spermatophyta</taxon>
        <taxon>Magnoliopsida</taxon>
        <taxon>Liliopsida</taxon>
        <taxon>Poales</taxon>
        <taxon>Poaceae</taxon>
        <taxon>PACMAD clade</taxon>
        <taxon>Chloridoideae</taxon>
        <taxon>Cynodonteae</taxon>
        <taxon>Eleusininae</taxon>
        <taxon>Eleusine</taxon>
    </lineage>
</organism>
<keyword evidence="2" id="KW-1185">Reference proteome</keyword>
<accession>A0AAV5CLR2</accession>
<comment type="caution">
    <text evidence="1">The sequence shown here is derived from an EMBL/GenBank/DDBJ whole genome shotgun (WGS) entry which is preliminary data.</text>
</comment>
<protein>
    <recommendedName>
        <fullName evidence="3">Secreted protein</fullName>
    </recommendedName>
</protein>
<dbReference type="AlphaFoldDB" id="A0AAV5CLR2"/>
<evidence type="ECO:0008006" key="3">
    <source>
        <dbReference type="Google" id="ProtNLM"/>
    </source>
</evidence>
<gene>
    <name evidence="1" type="primary">ga16345</name>
    <name evidence="1" type="ORF">PR202_ga16345</name>
</gene>
<evidence type="ECO:0000313" key="2">
    <source>
        <dbReference type="Proteomes" id="UP001054889"/>
    </source>
</evidence>
<reference evidence="1" key="1">
    <citation type="journal article" date="2018" name="DNA Res.">
        <title>Multiple hybrid de novo genome assembly of finger millet, an orphan allotetraploid crop.</title>
        <authorList>
            <person name="Hatakeyama M."/>
            <person name="Aluri S."/>
            <person name="Balachadran M.T."/>
            <person name="Sivarajan S.R."/>
            <person name="Patrignani A."/>
            <person name="Gruter S."/>
            <person name="Poveda L."/>
            <person name="Shimizu-Inatsugi R."/>
            <person name="Baeten J."/>
            <person name="Francoijs K.J."/>
            <person name="Nataraja K.N."/>
            <person name="Reddy Y.A.N."/>
            <person name="Phadnis S."/>
            <person name="Ravikumar R.L."/>
            <person name="Schlapbach R."/>
            <person name="Sreeman S.M."/>
            <person name="Shimizu K.K."/>
        </authorList>
    </citation>
    <scope>NUCLEOTIDE SEQUENCE</scope>
</reference>
<dbReference type="EMBL" id="BQKI01000007">
    <property type="protein sequence ID" value="GJM99258.1"/>
    <property type="molecule type" value="Genomic_DNA"/>
</dbReference>
<reference evidence="1" key="2">
    <citation type="submission" date="2021-12" db="EMBL/GenBank/DDBJ databases">
        <title>Resequencing data analysis of finger millet.</title>
        <authorList>
            <person name="Hatakeyama M."/>
            <person name="Aluri S."/>
            <person name="Balachadran M.T."/>
            <person name="Sivarajan S.R."/>
            <person name="Poveda L."/>
            <person name="Shimizu-Inatsugi R."/>
            <person name="Schlapbach R."/>
            <person name="Sreeman S.M."/>
            <person name="Shimizu K.K."/>
        </authorList>
    </citation>
    <scope>NUCLEOTIDE SEQUENCE</scope>
</reference>
<sequence length="118" mass="13758">MPTCHTSWMYLAFVVWFDQYDIDTMGTPALSPSTVEFHLQCVMKHPTDRCAQTSSCWHCGMTRPLPHLHLVREIVRKAWRTPWVRPTRKACRCCTDPLLSWPSVRGLARPCCRRQRTG</sequence>
<evidence type="ECO:0000313" key="1">
    <source>
        <dbReference type="EMBL" id="GJM99258.1"/>
    </source>
</evidence>
<name>A0AAV5CLR2_ELECO</name>
<dbReference type="Proteomes" id="UP001054889">
    <property type="component" value="Unassembled WGS sequence"/>
</dbReference>